<reference evidence="2" key="3">
    <citation type="submission" date="2023-05" db="EMBL/GenBank/DDBJ databases">
        <authorList>
            <person name="Smith C.H."/>
        </authorList>
    </citation>
    <scope>NUCLEOTIDE SEQUENCE</scope>
    <source>
        <strain evidence="2">CHS0354</strain>
        <tissue evidence="2">Mantle</tissue>
    </source>
</reference>
<dbReference type="Proteomes" id="UP001195483">
    <property type="component" value="Unassembled WGS sequence"/>
</dbReference>
<dbReference type="InterPro" id="IPR029071">
    <property type="entry name" value="Ubiquitin-like_domsf"/>
</dbReference>
<dbReference type="EMBL" id="JAEAOA010001542">
    <property type="protein sequence ID" value="KAK3604115.1"/>
    <property type="molecule type" value="Genomic_DNA"/>
</dbReference>
<evidence type="ECO:0000313" key="3">
    <source>
        <dbReference type="Proteomes" id="UP001195483"/>
    </source>
</evidence>
<organism evidence="2 3">
    <name type="scientific">Potamilus streckersoni</name>
    <dbReference type="NCBI Taxonomy" id="2493646"/>
    <lineage>
        <taxon>Eukaryota</taxon>
        <taxon>Metazoa</taxon>
        <taxon>Spiralia</taxon>
        <taxon>Lophotrochozoa</taxon>
        <taxon>Mollusca</taxon>
        <taxon>Bivalvia</taxon>
        <taxon>Autobranchia</taxon>
        <taxon>Heteroconchia</taxon>
        <taxon>Palaeoheterodonta</taxon>
        <taxon>Unionida</taxon>
        <taxon>Unionoidea</taxon>
        <taxon>Unionidae</taxon>
        <taxon>Ambleminae</taxon>
        <taxon>Lampsilini</taxon>
        <taxon>Potamilus</taxon>
    </lineage>
</organism>
<dbReference type="InterPro" id="IPR000626">
    <property type="entry name" value="Ubiquitin-like_dom"/>
</dbReference>
<dbReference type="CDD" id="cd17039">
    <property type="entry name" value="Ubl_ubiquitin_like"/>
    <property type="match status" value="1"/>
</dbReference>
<gene>
    <name evidence="2" type="ORF">CHS0354_025819</name>
</gene>
<dbReference type="SUPFAM" id="SSF54236">
    <property type="entry name" value="Ubiquitin-like"/>
    <property type="match status" value="1"/>
</dbReference>
<dbReference type="AlphaFoldDB" id="A0AAE0T5A7"/>
<dbReference type="InterPro" id="IPR047153">
    <property type="entry name" value="TRIM45/56/19-like"/>
</dbReference>
<keyword evidence="3" id="KW-1185">Reference proteome</keyword>
<reference evidence="2" key="1">
    <citation type="journal article" date="2021" name="Genome Biol. Evol.">
        <title>A High-Quality Reference Genome for a Parasitic Bivalve with Doubly Uniparental Inheritance (Bivalvia: Unionida).</title>
        <authorList>
            <person name="Smith C.H."/>
        </authorList>
    </citation>
    <scope>NUCLEOTIDE SEQUENCE</scope>
    <source>
        <strain evidence="2">CHS0354</strain>
    </source>
</reference>
<comment type="caution">
    <text evidence="2">The sequence shown here is derived from an EMBL/GenBank/DDBJ whole genome shotgun (WGS) entry which is preliminary data.</text>
</comment>
<dbReference type="Gene3D" id="3.10.20.90">
    <property type="entry name" value="Phosphatidylinositol 3-kinase Catalytic Subunit, Chain A, domain 1"/>
    <property type="match status" value="1"/>
</dbReference>
<dbReference type="Pfam" id="PF00240">
    <property type="entry name" value="ubiquitin"/>
    <property type="match status" value="1"/>
</dbReference>
<proteinExistence type="predicted"/>
<dbReference type="PANTHER" id="PTHR25462:SF296">
    <property type="entry name" value="MEIOTIC P26, ISOFORM F"/>
    <property type="match status" value="1"/>
</dbReference>
<name>A0AAE0T5A7_9BIVA</name>
<feature type="domain" description="Ubiquitin-like" evidence="1">
    <location>
        <begin position="249"/>
        <end position="308"/>
    </location>
</feature>
<protein>
    <recommendedName>
        <fullName evidence="1">Ubiquitin-like domain-containing protein</fullName>
    </recommendedName>
</protein>
<dbReference type="SUPFAM" id="SSF57845">
    <property type="entry name" value="B-box zinc-binding domain"/>
    <property type="match status" value="1"/>
</dbReference>
<evidence type="ECO:0000313" key="2">
    <source>
        <dbReference type="EMBL" id="KAK3604115.1"/>
    </source>
</evidence>
<accession>A0AAE0T5A7</accession>
<dbReference type="PANTHER" id="PTHR25462">
    <property type="entry name" value="BONUS, ISOFORM C-RELATED"/>
    <property type="match status" value="1"/>
</dbReference>
<reference evidence="2" key="2">
    <citation type="journal article" date="2021" name="Genome Biol. Evol.">
        <title>Developing a high-quality reference genome for a parasitic bivalve with doubly uniparental inheritance (Bivalvia: Unionida).</title>
        <authorList>
            <person name="Smith C.H."/>
        </authorList>
    </citation>
    <scope>NUCLEOTIDE SEQUENCE</scope>
    <source>
        <strain evidence="2">CHS0354</strain>
        <tissue evidence="2">Mantle</tissue>
    </source>
</reference>
<evidence type="ECO:0000259" key="1">
    <source>
        <dbReference type="Pfam" id="PF00240"/>
    </source>
</evidence>
<dbReference type="Gene3D" id="3.30.160.60">
    <property type="entry name" value="Classic Zinc Finger"/>
    <property type="match status" value="1"/>
</dbReference>
<sequence length="319" mass="37747">MKFSRKHTLQDLGVLDWEEILTPHRHIFCSKHPEEEIKIVCKTCKNVPICQFCKVLKHDSHKSRILAEEAMELTSSLEKNLKLCKAQLEYLELCARNVKARDLEVYKSEQEDICKIIHQEDELVCLLNYLRERIKTNAQQLIHDIKQYYAKVRKETKRHKERISMEKIKCLTLEDKTADNLSEELKRLEENRRYYSFHPKQDQLKVIKHAEKWMQSTKLKVNGLLTDLVKEKPESKTVFLKYNGYPTRSLVVDSFQKVEIIKRKIAKKFCIEGIGEVILRFVGKELMNERRLCEYDIHDGSTLECTMRLLPSKPILQTT</sequence>
<dbReference type="GO" id="GO:0061630">
    <property type="term" value="F:ubiquitin protein ligase activity"/>
    <property type="evidence" value="ECO:0007669"/>
    <property type="project" value="TreeGrafter"/>
</dbReference>